<sequence>MPIAAASLFSRCVVRTQTALQRPTMPKSPGNQGKHRVTKRRAVLSNLIFTVKYYQRYSCDISDRVQEAIRELESIKDAPEVSLCAVMLLMYAHKKSEVVGYIGGLSTALQNAVDKPLISLSPLSIPLLAPHYPETPVQNPNHNMGSTVAQWLALQPCSAGVLGSNPTLDTICKEFVCSARVCALDYVKELISALETSEPRNSVLHFQKLLVLCNLCGRNKSILQEIFGFCERTYRVSPEEAALATELGNQLLYLGNVAKAASWYSSAMALDGNHVEALIGPADKVRLYRSRSVKTRRECHRKKIGGPGPDRNAHRIGPPTQELCFVEAILASKTDKEEKVVVSFLNEAVEMHFAAINGLPLGVEYLEKLNPTFIVNVVKEYLVYCPKQPLGPGQSASPVLERAAAILAPVITVAPSLPEPLYFMSQVIYLSGNFDGAQGTLQRCIELNPDWSDAHLLMAQIYLSQEQYTECSHSLETGVSHNFKMREHPFYHLIKARVLKQTGKVSEATQMLRMCMSLPEMKRGAARRGKADALSVSERVSVYLELAELLRLNGEQAPPTSDVTCSMERYSAQKRGEGNNQRVSKSGALLLQKMALCHLTQTEPQPRHEATKIIQDAIHAFRGTPEEVRIVVANADMCLSKGDVEMALSMLRDVTPNQPYYIEVKKKMADIYLKVRMDKKLYVGCYRHQRVPVTSAPSDLRHSKGEFTTVQRSDGRQNAQAQDSRPRT</sequence>
<dbReference type="InterPro" id="IPR056832">
    <property type="entry name" value="ARM_TT21_2nd"/>
</dbReference>
<comment type="caution">
    <text evidence="4">The sequence shown here is derived from an EMBL/GenBank/DDBJ whole genome shotgun (WGS) entry which is preliminary data.</text>
</comment>
<dbReference type="InterPro" id="IPR019734">
    <property type="entry name" value="TPR_rpt"/>
</dbReference>
<evidence type="ECO:0000256" key="2">
    <source>
        <dbReference type="SAM" id="MobiDB-lite"/>
    </source>
</evidence>
<proteinExistence type="inferred from homology"/>
<dbReference type="EMBL" id="CAUEEQ010001669">
    <property type="protein sequence ID" value="CAJ0920536.1"/>
    <property type="molecule type" value="Genomic_DNA"/>
</dbReference>
<dbReference type="Pfam" id="PF25060">
    <property type="entry name" value="ARM_TT21_2nd"/>
    <property type="match status" value="2"/>
</dbReference>
<dbReference type="SMART" id="SM00028">
    <property type="entry name" value="TPR"/>
    <property type="match status" value="4"/>
</dbReference>
<feature type="region of interest" description="Disordered" evidence="2">
    <location>
        <begin position="695"/>
        <end position="728"/>
    </location>
</feature>
<evidence type="ECO:0000256" key="1">
    <source>
        <dbReference type="ARBA" id="ARBA00010935"/>
    </source>
</evidence>
<evidence type="ECO:0000313" key="4">
    <source>
        <dbReference type="EMBL" id="CAJ0920536.1"/>
    </source>
</evidence>
<dbReference type="InterPro" id="IPR011990">
    <property type="entry name" value="TPR-like_helical_dom_sf"/>
</dbReference>
<dbReference type="InterPro" id="IPR040364">
    <property type="entry name" value="TTC21A/TTC21B"/>
</dbReference>
<protein>
    <recommendedName>
        <fullName evidence="3">Tetratricopeptide repeat protein 21A/21B second ARM domain-containing protein</fullName>
    </recommendedName>
</protein>
<dbReference type="PANTHER" id="PTHR14699">
    <property type="entry name" value="STI2 PROTEIN-RELATED"/>
    <property type="match status" value="1"/>
</dbReference>
<feature type="domain" description="Tetratricopeptide repeat protein 21A/21B second ARM" evidence="3">
    <location>
        <begin position="320"/>
        <end position="465"/>
    </location>
</feature>
<feature type="domain" description="Tetratricopeptide repeat protein 21A/21B second ARM" evidence="3">
    <location>
        <begin position="186"/>
        <end position="280"/>
    </location>
</feature>
<keyword evidence="5" id="KW-1185">Reference proteome</keyword>
<name>A0ABN9KU17_9NEOB</name>
<comment type="similarity">
    <text evidence="1">Belongs to the TTC21 family.</text>
</comment>
<dbReference type="PANTHER" id="PTHR14699:SF2">
    <property type="entry name" value="TETRATRICOPEPTIDE REPEAT PROTEIN 21A"/>
    <property type="match status" value="1"/>
</dbReference>
<evidence type="ECO:0000313" key="5">
    <source>
        <dbReference type="Proteomes" id="UP001176940"/>
    </source>
</evidence>
<dbReference type="Proteomes" id="UP001176940">
    <property type="component" value="Unassembled WGS sequence"/>
</dbReference>
<gene>
    <name evidence="4" type="ORF">RIMI_LOCUS1296310</name>
</gene>
<feature type="compositionally biased region" description="Polar residues" evidence="2">
    <location>
        <begin position="706"/>
        <end position="728"/>
    </location>
</feature>
<accession>A0ABN9KU17</accession>
<reference evidence="4" key="1">
    <citation type="submission" date="2023-07" db="EMBL/GenBank/DDBJ databases">
        <authorList>
            <person name="Stuckert A."/>
        </authorList>
    </citation>
    <scope>NUCLEOTIDE SEQUENCE</scope>
</reference>
<organism evidence="4 5">
    <name type="scientific">Ranitomeya imitator</name>
    <name type="common">mimic poison frog</name>
    <dbReference type="NCBI Taxonomy" id="111125"/>
    <lineage>
        <taxon>Eukaryota</taxon>
        <taxon>Metazoa</taxon>
        <taxon>Chordata</taxon>
        <taxon>Craniata</taxon>
        <taxon>Vertebrata</taxon>
        <taxon>Euteleostomi</taxon>
        <taxon>Amphibia</taxon>
        <taxon>Batrachia</taxon>
        <taxon>Anura</taxon>
        <taxon>Neobatrachia</taxon>
        <taxon>Hyloidea</taxon>
        <taxon>Dendrobatidae</taxon>
        <taxon>Dendrobatinae</taxon>
        <taxon>Ranitomeya</taxon>
    </lineage>
</organism>
<dbReference type="SUPFAM" id="SSF48452">
    <property type="entry name" value="TPR-like"/>
    <property type="match status" value="1"/>
</dbReference>
<evidence type="ECO:0000259" key="3">
    <source>
        <dbReference type="Pfam" id="PF25060"/>
    </source>
</evidence>
<dbReference type="Pfam" id="PF25058">
    <property type="entry name" value="ARM_TT21"/>
    <property type="match status" value="2"/>
</dbReference>
<dbReference type="Gene3D" id="1.25.40.10">
    <property type="entry name" value="Tetratricopeptide repeat domain"/>
    <property type="match status" value="1"/>
</dbReference>